<name>A0A392NRF1_9FABA</name>
<protein>
    <submittedName>
        <fullName evidence="1">Uncharacterized protein</fullName>
    </submittedName>
</protein>
<accession>A0A392NRF1</accession>
<dbReference type="AlphaFoldDB" id="A0A392NRF1"/>
<feature type="non-terminal residue" evidence="1">
    <location>
        <position position="32"/>
    </location>
</feature>
<organism evidence="1 2">
    <name type="scientific">Trifolium medium</name>
    <dbReference type="NCBI Taxonomy" id="97028"/>
    <lineage>
        <taxon>Eukaryota</taxon>
        <taxon>Viridiplantae</taxon>
        <taxon>Streptophyta</taxon>
        <taxon>Embryophyta</taxon>
        <taxon>Tracheophyta</taxon>
        <taxon>Spermatophyta</taxon>
        <taxon>Magnoliopsida</taxon>
        <taxon>eudicotyledons</taxon>
        <taxon>Gunneridae</taxon>
        <taxon>Pentapetalae</taxon>
        <taxon>rosids</taxon>
        <taxon>fabids</taxon>
        <taxon>Fabales</taxon>
        <taxon>Fabaceae</taxon>
        <taxon>Papilionoideae</taxon>
        <taxon>50 kb inversion clade</taxon>
        <taxon>NPAAA clade</taxon>
        <taxon>Hologalegina</taxon>
        <taxon>IRL clade</taxon>
        <taxon>Trifolieae</taxon>
        <taxon>Trifolium</taxon>
    </lineage>
</organism>
<sequence>MVADMEEELVGKVDFEPLSPVGKLCIRILILE</sequence>
<comment type="caution">
    <text evidence="1">The sequence shown here is derived from an EMBL/GenBank/DDBJ whole genome shotgun (WGS) entry which is preliminary data.</text>
</comment>
<reference evidence="1 2" key="1">
    <citation type="journal article" date="2018" name="Front. Plant Sci.">
        <title>Red Clover (Trifolium pratense) and Zigzag Clover (T. medium) - A Picture of Genomic Similarities and Differences.</title>
        <authorList>
            <person name="Dluhosova J."/>
            <person name="Istvanek J."/>
            <person name="Nedelnik J."/>
            <person name="Repkova J."/>
        </authorList>
    </citation>
    <scope>NUCLEOTIDE SEQUENCE [LARGE SCALE GENOMIC DNA]</scope>
    <source>
        <strain evidence="2">cv. 10/8</strain>
        <tissue evidence="1">Leaf</tissue>
    </source>
</reference>
<evidence type="ECO:0000313" key="1">
    <source>
        <dbReference type="EMBL" id="MCI01974.1"/>
    </source>
</evidence>
<dbReference type="Proteomes" id="UP000265520">
    <property type="component" value="Unassembled WGS sequence"/>
</dbReference>
<evidence type="ECO:0000313" key="2">
    <source>
        <dbReference type="Proteomes" id="UP000265520"/>
    </source>
</evidence>
<dbReference type="EMBL" id="LXQA010047729">
    <property type="protein sequence ID" value="MCI01974.1"/>
    <property type="molecule type" value="Genomic_DNA"/>
</dbReference>
<keyword evidence="2" id="KW-1185">Reference proteome</keyword>
<proteinExistence type="predicted"/>